<evidence type="ECO:0000313" key="7">
    <source>
        <dbReference type="Proteomes" id="UP000030689"/>
    </source>
</evidence>
<dbReference type="STRING" id="72664.V4MH24"/>
<proteinExistence type="predicted"/>
<dbReference type="Gramene" id="ESQ51868">
    <property type="protein sequence ID" value="ESQ51868"/>
    <property type="gene ID" value="EUTSA_v10017705mg"/>
</dbReference>
<comment type="subcellular location">
    <subcellularLocation>
        <location evidence="1 3">Nucleus</location>
    </subcellularLocation>
</comment>
<keyword evidence="2 3" id="KW-0539">Nucleus</keyword>
<dbReference type="InterPro" id="IPR035441">
    <property type="entry name" value="TFIIS/LEDGF_dom_sf"/>
</dbReference>
<name>V4MH24_EUTSA</name>
<dbReference type="PROSITE" id="PS51319">
    <property type="entry name" value="TFIIS_N"/>
    <property type="match status" value="2"/>
</dbReference>
<dbReference type="PANTHER" id="PTHR31995:SF7">
    <property type="entry name" value="TRANSCRIPTION ELONGATION FACTOR (TFIIS) FAMILY PROTEIN"/>
    <property type="match status" value="1"/>
</dbReference>
<feature type="domain" description="TFIIS N-terminal" evidence="5">
    <location>
        <begin position="248"/>
        <end position="327"/>
    </location>
</feature>
<keyword evidence="7" id="KW-1185">Reference proteome</keyword>
<dbReference type="PANTHER" id="PTHR31995">
    <property type="entry name" value="TRANSCRIPTION FACTOR IIS FAMILY PROTEIN-RELATED"/>
    <property type="match status" value="1"/>
</dbReference>
<feature type="domain" description="TFIIS N-terminal" evidence="5">
    <location>
        <begin position="16"/>
        <end position="95"/>
    </location>
</feature>
<dbReference type="KEGG" id="eus:EUTSA_v10017705mg"/>
<dbReference type="InterPro" id="IPR003617">
    <property type="entry name" value="TFIIS/CRSP70_N_sub"/>
</dbReference>
<evidence type="ECO:0000256" key="4">
    <source>
        <dbReference type="SAM" id="MobiDB-lite"/>
    </source>
</evidence>
<dbReference type="SMART" id="SM00509">
    <property type="entry name" value="TFS2N"/>
    <property type="match status" value="2"/>
</dbReference>
<evidence type="ECO:0000256" key="2">
    <source>
        <dbReference type="ARBA" id="ARBA00023242"/>
    </source>
</evidence>
<dbReference type="EMBL" id="KI517385">
    <property type="protein sequence ID" value="ESQ51868.1"/>
    <property type="molecule type" value="Genomic_DNA"/>
</dbReference>
<feature type="compositionally biased region" description="Basic and acidic residues" evidence="4">
    <location>
        <begin position="181"/>
        <end position="205"/>
    </location>
</feature>
<protein>
    <recommendedName>
        <fullName evidence="5">TFIIS N-terminal domain-containing protein</fullName>
    </recommendedName>
</protein>
<evidence type="ECO:0000256" key="3">
    <source>
        <dbReference type="PROSITE-ProRule" id="PRU00649"/>
    </source>
</evidence>
<gene>
    <name evidence="6" type="ORF">EUTSA_v10017705mg</name>
</gene>
<feature type="region of interest" description="Disordered" evidence="4">
    <location>
        <begin position="173"/>
        <end position="226"/>
    </location>
</feature>
<reference evidence="6 7" key="1">
    <citation type="journal article" date="2013" name="Front. Plant Sci.">
        <title>The Reference Genome of the Halophytic Plant Eutrema salsugineum.</title>
        <authorList>
            <person name="Yang R."/>
            <person name="Jarvis D.E."/>
            <person name="Chen H."/>
            <person name="Beilstein M.A."/>
            <person name="Grimwood J."/>
            <person name="Jenkins J."/>
            <person name="Shu S."/>
            <person name="Prochnik S."/>
            <person name="Xin M."/>
            <person name="Ma C."/>
            <person name="Schmutz J."/>
            <person name="Wing R.A."/>
            <person name="Mitchell-Olds T."/>
            <person name="Schumaker K.S."/>
            <person name="Wang X."/>
        </authorList>
    </citation>
    <scope>NUCLEOTIDE SEQUENCE [LARGE SCALE GENOMIC DNA]</scope>
</reference>
<dbReference type="InterPro" id="IPR017923">
    <property type="entry name" value="TFIIS_N"/>
</dbReference>
<dbReference type="Proteomes" id="UP000030689">
    <property type="component" value="Unassembled WGS sequence"/>
</dbReference>
<evidence type="ECO:0000313" key="6">
    <source>
        <dbReference type="EMBL" id="ESQ51868.1"/>
    </source>
</evidence>
<sequence>MKMMKNVAIATERSSSDLDRSVCAALKAANANSIDGDERCFDILRYLKSLNLSVKDLCNSKEIILLESLRKHENPKLRMGVDVLFKSWFKTLYWSGRDLPSSTCSKDVPLSLKKPKTGFLRLKKNKDEKSQALETEESTFQTQKETSCPSLKTVRDNTCISIQSKVRVTQKKLGSVHSRLKKTEDQRYHETKETKQNLKKADDVRKAKKQSALPVKLSKNPKSEAHEAEEIKKILKKPDALQMLELFEIAKKSADVANAKGLLAAKAETSICVDTLSLLIGFPISSTAPETRRIMERLACLTKHKDRKICNSASALLHHWRQSIRDEQLKDARRTHGY</sequence>
<dbReference type="AlphaFoldDB" id="V4MH24"/>
<dbReference type="SUPFAM" id="SSF47676">
    <property type="entry name" value="Conserved domain common to transcription factors TFIIS, elongin A, CRSP70"/>
    <property type="match status" value="1"/>
</dbReference>
<dbReference type="GO" id="GO:0005634">
    <property type="term" value="C:nucleus"/>
    <property type="evidence" value="ECO:0007669"/>
    <property type="project" value="UniProtKB-SubCell"/>
</dbReference>
<evidence type="ECO:0000256" key="1">
    <source>
        <dbReference type="ARBA" id="ARBA00004123"/>
    </source>
</evidence>
<dbReference type="OMA" id="SRIHETG"/>
<organism evidence="6 7">
    <name type="scientific">Eutrema salsugineum</name>
    <name type="common">Saltwater cress</name>
    <name type="synonym">Sisymbrium salsugineum</name>
    <dbReference type="NCBI Taxonomy" id="72664"/>
    <lineage>
        <taxon>Eukaryota</taxon>
        <taxon>Viridiplantae</taxon>
        <taxon>Streptophyta</taxon>
        <taxon>Embryophyta</taxon>
        <taxon>Tracheophyta</taxon>
        <taxon>Spermatophyta</taxon>
        <taxon>Magnoliopsida</taxon>
        <taxon>eudicotyledons</taxon>
        <taxon>Gunneridae</taxon>
        <taxon>Pentapetalae</taxon>
        <taxon>rosids</taxon>
        <taxon>malvids</taxon>
        <taxon>Brassicales</taxon>
        <taxon>Brassicaceae</taxon>
        <taxon>Eutremeae</taxon>
        <taxon>Eutrema</taxon>
    </lineage>
</organism>
<evidence type="ECO:0000259" key="5">
    <source>
        <dbReference type="PROSITE" id="PS51319"/>
    </source>
</evidence>
<dbReference type="eggNOG" id="ENOG502R1IR">
    <property type="taxonomic scope" value="Eukaryota"/>
</dbReference>
<dbReference type="CDD" id="cd00183">
    <property type="entry name" value="TFIIS_I"/>
    <property type="match status" value="2"/>
</dbReference>
<accession>V4MH24</accession>